<accession>A0ABX2PIN5</accession>
<organism evidence="1 2">
    <name type="scientific">Donghicola mangrovi</name>
    <dbReference type="NCBI Taxonomy" id="2729614"/>
    <lineage>
        <taxon>Bacteria</taxon>
        <taxon>Pseudomonadati</taxon>
        <taxon>Pseudomonadota</taxon>
        <taxon>Alphaproteobacteria</taxon>
        <taxon>Rhodobacterales</taxon>
        <taxon>Roseobacteraceae</taxon>
        <taxon>Donghicola</taxon>
    </lineage>
</organism>
<dbReference type="InterPro" id="IPR001343">
    <property type="entry name" value="Hemolysn_Ca-bd"/>
</dbReference>
<dbReference type="SUPFAM" id="SSF51120">
    <property type="entry name" value="beta-Roll"/>
    <property type="match status" value="1"/>
</dbReference>
<sequence length="661" mass="69110">MAINTLEIQLDGYSDFDTLWGTDSWDEDGWRGYLSIYDQTEGNHLQTTALLSGDDWTIAALRFGAATNNTAIITDEDNGSGRLINYLKLGQNSEITLTTTQIRFIEGYSGDLHDITLGRANTQALTLTAAENIVTTGSGYVGSIDLGGDDTVTVGSGGAGIIKVRGGTNVVNVGSGYVSSVVSNDYSINTITVDTGGIDQVTLGEGLHAITVGEGGIGGINVYDGGETDLHVGAGGVQQAFLSTGDDTVDVDGGYVASLNLRAGTDSLVVRNRSHVASVIDEGTGDFTVQRASTIRYLEVDGDATIDVRDTSRIYIIKANRGEQVVETARGNLEAFYGHDTSTTMTIGTGGVTEIALSGSEEDTHSIASEGYLGQLLVYDGAQCDVTTGAAGAGTMRLSTGNDTVTTGEGYVQFIATGDGNDLVIMGSGGATAVSLGGDDDRILIGESQPDYALTVRGGYGSDTVDFSGFDDRITFSLAQKGLLQNFAAPRGAQDIDAKGWLQTLGVENLTGGTHNDKLTGNTWDNVLNGNTGNDTLKGGSGADTLQGGSGRDRMYAGSDNDVDTFVFVNAGDSDTGRNRDVIYQFDRGEDLIDLSGIDANLRLTGDQSFEFSDRADANSVWVTASGRNVVVSGDTDGDGAADFQILVTRLSTMSEDDFIL</sequence>
<reference evidence="1 2" key="1">
    <citation type="submission" date="2020-04" db="EMBL/GenBank/DDBJ databases">
        <title>Donghicola sp., a member of the Rhodobacteraceae family isolated from mangrove forest in Thailand.</title>
        <authorList>
            <person name="Charoenyingcharoen P."/>
            <person name="Yukphan P."/>
        </authorList>
    </citation>
    <scope>NUCLEOTIDE SEQUENCE [LARGE SCALE GENOMIC DNA]</scope>
    <source>
        <strain evidence="1 2">C2-DW-16</strain>
    </source>
</reference>
<name>A0ABX2PIN5_9RHOB</name>
<evidence type="ECO:0000313" key="1">
    <source>
        <dbReference type="EMBL" id="NVO28951.1"/>
    </source>
</evidence>
<gene>
    <name evidence="1" type="ORF">HJ526_16085</name>
</gene>
<dbReference type="Proteomes" id="UP000523601">
    <property type="component" value="Unassembled WGS sequence"/>
</dbReference>
<dbReference type="InterPro" id="IPR018511">
    <property type="entry name" value="Hemolysin-typ_Ca-bd_CS"/>
</dbReference>
<keyword evidence="2" id="KW-1185">Reference proteome</keyword>
<evidence type="ECO:0000313" key="2">
    <source>
        <dbReference type="Proteomes" id="UP000523601"/>
    </source>
</evidence>
<dbReference type="EMBL" id="JABCJD010000009">
    <property type="protein sequence ID" value="NVO28951.1"/>
    <property type="molecule type" value="Genomic_DNA"/>
</dbReference>
<comment type="caution">
    <text evidence="1">The sequence shown here is derived from an EMBL/GenBank/DDBJ whole genome shotgun (WGS) entry which is preliminary data.</text>
</comment>
<protein>
    <submittedName>
        <fullName evidence="1">Calcium-binding protein</fullName>
    </submittedName>
</protein>
<proteinExistence type="predicted"/>
<dbReference type="Pfam" id="PF00353">
    <property type="entry name" value="HemolysinCabind"/>
    <property type="match status" value="1"/>
</dbReference>
<dbReference type="InterPro" id="IPR011049">
    <property type="entry name" value="Serralysin-like_metalloprot_C"/>
</dbReference>
<dbReference type="Gene3D" id="2.150.10.10">
    <property type="entry name" value="Serralysin-like metalloprotease, C-terminal"/>
    <property type="match status" value="1"/>
</dbReference>
<dbReference type="PRINTS" id="PR00313">
    <property type="entry name" value="CABNDNGRPT"/>
</dbReference>
<dbReference type="RefSeq" id="WP_176855636.1">
    <property type="nucleotide sequence ID" value="NZ_JABCJD010000009.1"/>
</dbReference>
<dbReference type="PROSITE" id="PS00330">
    <property type="entry name" value="HEMOLYSIN_CALCIUM"/>
    <property type="match status" value="1"/>
</dbReference>